<organism evidence="1 2">
    <name type="scientific">Pseudoalteromonas luteoviolacea CPMOR-1</name>
    <dbReference type="NCBI Taxonomy" id="1365248"/>
    <lineage>
        <taxon>Bacteria</taxon>
        <taxon>Pseudomonadati</taxon>
        <taxon>Pseudomonadota</taxon>
        <taxon>Gammaproteobacteria</taxon>
        <taxon>Alteromonadales</taxon>
        <taxon>Pseudoalteromonadaceae</taxon>
        <taxon>Pseudoalteromonas</taxon>
    </lineage>
</organism>
<protein>
    <submittedName>
        <fullName evidence="1">Uncharacterized protein</fullName>
    </submittedName>
</protein>
<evidence type="ECO:0000313" key="1">
    <source>
        <dbReference type="EMBL" id="KZN65233.1"/>
    </source>
</evidence>
<proteinExistence type="predicted"/>
<sequence length="61" mass="6649">MIILKYAATSSIQPQNNDIVVTLNSANPSYGQVIGNVMANHSTLKNAQNITRIVNNTIHLK</sequence>
<reference evidence="1 2" key="1">
    <citation type="submission" date="2013-07" db="EMBL/GenBank/DDBJ databases">
        <title>Comparative Genomic and Metabolomic Analysis of Twelve Strains of Pseudoalteromonas luteoviolacea.</title>
        <authorList>
            <person name="Vynne N.G."/>
            <person name="Mansson M."/>
            <person name="Gram L."/>
        </authorList>
    </citation>
    <scope>NUCLEOTIDE SEQUENCE [LARGE SCALE GENOMIC DNA]</scope>
    <source>
        <strain evidence="1 2">CPMOR-1</strain>
    </source>
</reference>
<evidence type="ECO:0000313" key="2">
    <source>
        <dbReference type="Proteomes" id="UP000076486"/>
    </source>
</evidence>
<comment type="caution">
    <text evidence="1">The sequence shown here is derived from an EMBL/GenBank/DDBJ whole genome shotgun (WGS) entry which is preliminary data.</text>
</comment>
<dbReference type="EMBL" id="AUYC01000018">
    <property type="protein sequence ID" value="KZN65233.1"/>
    <property type="molecule type" value="Genomic_DNA"/>
</dbReference>
<dbReference type="PATRIC" id="fig|1365248.3.peg.1428"/>
<accession>A0A162B247</accession>
<dbReference type="AlphaFoldDB" id="A0A162B247"/>
<dbReference type="RefSeq" id="WP_063367257.1">
    <property type="nucleotide sequence ID" value="NZ_AUYC01000018.1"/>
</dbReference>
<name>A0A162B247_9GAMM</name>
<dbReference type="Proteomes" id="UP000076486">
    <property type="component" value="Unassembled WGS sequence"/>
</dbReference>
<gene>
    <name evidence="1" type="ORF">N473_01275</name>
</gene>